<keyword evidence="3" id="KW-1185">Reference proteome</keyword>
<feature type="region of interest" description="Disordered" evidence="1">
    <location>
        <begin position="82"/>
        <end position="115"/>
    </location>
</feature>
<evidence type="ECO:0000313" key="3">
    <source>
        <dbReference type="Proteomes" id="UP000735302"/>
    </source>
</evidence>
<feature type="region of interest" description="Disordered" evidence="1">
    <location>
        <begin position="472"/>
        <end position="501"/>
    </location>
</feature>
<dbReference type="EMBL" id="BLXT01002468">
    <property type="protein sequence ID" value="GFN94683.1"/>
    <property type="molecule type" value="Genomic_DNA"/>
</dbReference>
<comment type="caution">
    <text evidence="2">The sequence shown here is derived from an EMBL/GenBank/DDBJ whole genome shotgun (WGS) entry which is preliminary data.</text>
</comment>
<name>A0AAV3ZJZ6_9GAST</name>
<accession>A0AAV3ZJZ6</accession>
<gene>
    <name evidence="2" type="ORF">PoB_002118900</name>
</gene>
<feature type="compositionally biased region" description="Basic and acidic residues" evidence="1">
    <location>
        <begin position="98"/>
        <end position="107"/>
    </location>
</feature>
<feature type="compositionally biased region" description="Polar residues" evidence="1">
    <location>
        <begin position="165"/>
        <end position="197"/>
    </location>
</feature>
<dbReference type="Proteomes" id="UP000735302">
    <property type="component" value="Unassembled WGS sequence"/>
</dbReference>
<feature type="region of interest" description="Disordered" evidence="1">
    <location>
        <begin position="160"/>
        <end position="197"/>
    </location>
</feature>
<evidence type="ECO:0000256" key="1">
    <source>
        <dbReference type="SAM" id="MobiDB-lite"/>
    </source>
</evidence>
<reference evidence="2 3" key="1">
    <citation type="journal article" date="2021" name="Elife">
        <title>Chloroplast acquisition without the gene transfer in kleptoplastic sea slugs, Plakobranchus ocellatus.</title>
        <authorList>
            <person name="Maeda T."/>
            <person name="Takahashi S."/>
            <person name="Yoshida T."/>
            <person name="Shimamura S."/>
            <person name="Takaki Y."/>
            <person name="Nagai Y."/>
            <person name="Toyoda A."/>
            <person name="Suzuki Y."/>
            <person name="Arimoto A."/>
            <person name="Ishii H."/>
            <person name="Satoh N."/>
            <person name="Nishiyama T."/>
            <person name="Hasebe M."/>
            <person name="Maruyama T."/>
            <person name="Minagawa J."/>
            <person name="Obokata J."/>
            <person name="Shigenobu S."/>
        </authorList>
    </citation>
    <scope>NUCLEOTIDE SEQUENCE [LARGE SCALE GENOMIC DNA]</scope>
</reference>
<feature type="region of interest" description="Disordered" evidence="1">
    <location>
        <begin position="977"/>
        <end position="996"/>
    </location>
</feature>
<sequence>MDLPSTVWGATYLEIYRNRCKQKSNAHSGKRGKCAHRSTGDISCGRDISHLDGLRNKRCLGDQDQCKEKDLCEGEIKTSGSSLDMIDTDKNQGSSRIRSIDSRETDRGNNAGSIIVSDCDNNAARGWIDRGGALDNSGISGQSASSSGSNNNSYRNIHKRAKSKNLGTSKKSLAESNSSANRKSTFNLGNNWSETTGNVNNDDKLSLCNGRIGNGLKDENNNALTTGTNVEKSSKFENNSNEFVSDGNNENSCKVENSICTNENNYFNGRNIFNCKNGDSSVHTCNTKWYKRENKNTFTGLNNFIKPNKSRKKSTISKVKLVIAKKRQFSKYGKHKISIDCSDENSCIEAQDKEPNTQFSQDRPCTALVGHHLMDEEDRTYSISRAEVCHGEAQRNCNSVSSRTIDKFMSTSIRGLGIMPHMDQTRAKGEDGKCDLKKSVNTMPSESNFSNNLTSENAKMLSLSYVCSTKPDRHMFEPQGTATTRQTRTRNQDSTHSNNTLPAIAITGHPKEDVSPKTHSAVCPKTYELHRRQECVKDRESLAIYKARPSISNTSSSSKMDTDFIEHKKGNLKSDSTPTDHGDKKRAKSFPITSQNFEKTTERTRILEFLKSNTSMYNPVMAPVYQEKMKKDAECIVEAMSNLDLRSSMNVGQVIRSSFKRPSSRQLLPSHSLSRLGHSQISSNELSYVPLLEKDPQKAQSKEFSKAPKFEISSEPYNATSKEAAELKVKVERWRSVLKTSSVEEITKDLNNFTAMLVPMPHSKNRQLEKERLVSKTKTTATRYMNDDLDTNQLARIHMAQDCHLAFTKARIPTLRRSPAHIKWHVRDKLPPLGAISGNRSTLRKIHETASLTASASPKLSATNTSYFTVLRRRASSKRALSDRGTVRIDQHNIGTPRFYHWAPFDKCLVHLVHQLVLETFRQPLPHQSPVPPQRRLSKQRNQSLIRGSSLNIHERNSSMVRFLNNNEDKALNTMIQKKKSSGSGPTDLIKFTSKE</sequence>
<dbReference type="AlphaFoldDB" id="A0AAV3ZJZ6"/>
<feature type="region of interest" description="Disordered" evidence="1">
    <location>
        <begin position="568"/>
        <end position="595"/>
    </location>
</feature>
<organism evidence="2 3">
    <name type="scientific">Plakobranchus ocellatus</name>
    <dbReference type="NCBI Taxonomy" id="259542"/>
    <lineage>
        <taxon>Eukaryota</taxon>
        <taxon>Metazoa</taxon>
        <taxon>Spiralia</taxon>
        <taxon>Lophotrochozoa</taxon>
        <taxon>Mollusca</taxon>
        <taxon>Gastropoda</taxon>
        <taxon>Heterobranchia</taxon>
        <taxon>Euthyneura</taxon>
        <taxon>Panpulmonata</taxon>
        <taxon>Sacoglossa</taxon>
        <taxon>Placobranchoidea</taxon>
        <taxon>Plakobranchidae</taxon>
        <taxon>Plakobranchus</taxon>
    </lineage>
</organism>
<feature type="compositionally biased region" description="Polar residues" evidence="1">
    <location>
        <begin position="940"/>
        <end position="951"/>
    </location>
</feature>
<feature type="region of interest" description="Disordered" evidence="1">
    <location>
        <begin position="925"/>
        <end position="951"/>
    </location>
</feature>
<protein>
    <submittedName>
        <fullName evidence="2">Uncharacterized protein</fullName>
    </submittedName>
</protein>
<evidence type="ECO:0000313" key="2">
    <source>
        <dbReference type="EMBL" id="GFN94683.1"/>
    </source>
</evidence>
<proteinExistence type="predicted"/>